<feature type="compositionally biased region" description="Low complexity" evidence="3">
    <location>
        <begin position="978"/>
        <end position="996"/>
    </location>
</feature>
<keyword evidence="1 2" id="KW-0728">SH3 domain</keyword>
<name>A0A0G4KL85_VERLO</name>
<sequence>MTRPEIIRADSIDLQDADAPSAKDHTRTEASESSSSTSLGAHQAETLREVAQETAAENSRSPRISWANGNPDQQSYDADDLVASVNNKVADTSAAKTMQAQQHPSSSQDSLAVAQNGGLSTDESDADGDTDESMDDDMMDKISSSPSIEDGRCTSLPPLWPRRVDSLPPDQEEPGVPCSPAPLENEPRSSSPYLEIPTYMPIQVSRNQSKKSGGPSPTGPPTGPPPTEPPPTEPFPTAPKSPDLKPTNAKHDCAELGAYIHDEYDDHAYDFEHEIFFDELGDADHPEAHGDMLAVDAMGAHNPPLLVRPLDIRKATKSVRFAACKENKNVFAPLGATYETSDDTPAMIPYEATEDDDDDDFPFPSDPRYIDSGWNPESLHDTEDIDFDFVYALHTFVATVEGQANATKGDTMVLLDDSNSYWWLVRVAKDNSIGYLPAEHIETPTERLARLNKHRNIDLSATMLGDQAGKESKSTFRSALRGKKKKTVVFAEPTYVDYSDFADFSSDDEEAEELLNTQQDGARQEQKAAATEQAQKAASDDSIDETAKVEPLKPRAPKEVKLAEPVIKEVVDEDETRRSSEQFFEPKPEGPSRSRNGTVRNTDSFFKDETVETKKITLTPNLLRDDTAPRSSNDSKELKQRASLDKMEKLERELQPDKKDDKKKKEKKPSAIRSFFSRKDKKKASNDDDDDSLGKRSMDTVNEEHDDESVQDSPQRGGPQRHPSKLQKPQPRGEPSPTRKPGSAPQKSSTRELAEYIASEGRTNDVSNVPPASASMRIVQEQDAAETSLATTMSSSSRDRSPELARSASQQKEERSGLAKIKLSRSGSNDKGNKVEKPQKVTKAKARVELDDFDSPDEEVISSPVEPSQQHQVQQQQAQEAKTEDKQLRPTLPGAFPDSYLSTQTTSSAQSDKTITPGDVSTAAKPSDRLSESPVEVSPMGASNPPALMVDTSSGHSSDSPSPELIEADESTRRHAAQDSMTTSSSSAGGSQTSNSWNDAKLRAFFDSSSDIRDMLVVVYDKSDVVPAGPEHPVVGPLFREQNAKLAEITTQLDNMLGDWLARKQRMRGTV</sequence>
<dbReference type="STRING" id="100787.A0A0G4KL85"/>
<feature type="compositionally biased region" description="Basic and acidic residues" evidence="3">
    <location>
        <begin position="1"/>
        <end position="11"/>
    </location>
</feature>
<feature type="domain" description="SH3" evidence="4">
    <location>
        <begin position="385"/>
        <end position="446"/>
    </location>
</feature>
<dbReference type="EMBL" id="CVQH01002113">
    <property type="protein sequence ID" value="CRK08968.1"/>
    <property type="molecule type" value="Genomic_DNA"/>
</dbReference>
<feature type="compositionally biased region" description="Acidic residues" evidence="3">
    <location>
        <begin position="851"/>
        <end position="860"/>
    </location>
</feature>
<dbReference type="InterPro" id="IPR036028">
    <property type="entry name" value="SH3-like_dom_sf"/>
</dbReference>
<evidence type="ECO:0000256" key="1">
    <source>
        <dbReference type="ARBA" id="ARBA00022443"/>
    </source>
</evidence>
<evidence type="ECO:0000256" key="2">
    <source>
        <dbReference type="PROSITE-ProRule" id="PRU00192"/>
    </source>
</evidence>
<feature type="compositionally biased region" description="Basic and acidic residues" evidence="3">
    <location>
        <begin position="545"/>
        <end position="592"/>
    </location>
</feature>
<proteinExistence type="predicted"/>
<feature type="compositionally biased region" description="Basic and acidic residues" evidence="3">
    <location>
        <begin position="21"/>
        <end position="30"/>
    </location>
</feature>
<feature type="compositionally biased region" description="Basic and acidic residues" evidence="3">
    <location>
        <begin position="623"/>
        <end position="660"/>
    </location>
</feature>
<feature type="compositionally biased region" description="Low complexity" evidence="3">
    <location>
        <begin position="863"/>
        <end position="880"/>
    </location>
</feature>
<evidence type="ECO:0000256" key="3">
    <source>
        <dbReference type="SAM" id="MobiDB-lite"/>
    </source>
</evidence>
<keyword evidence="6" id="KW-1185">Reference proteome</keyword>
<dbReference type="FunFam" id="2.30.30.40:FF:000035">
    <property type="entry name" value="SH3 domain containing protein"/>
    <property type="match status" value="1"/>
</dbReference>
<dbReference type="AlphaFoldDB" id="A0A0G4KL85"/>
<dbReference type="PANTHER" id="PTHR47775">
    <property type="entry name" value="BUD SITE SELECTION PROTEIN 14"/>
    <property type="match status" value="1"/>
</dbReference>
<dbReference type="SUPFAM" id="SSF50044">
    <property type="entry name" value="SH3-domain"/>
    <property type="match status" value="1"/>
</dbReference>
<feature type="compositionally biased region" description="Polar residues" evidence="3">
    <location>
        <begin position="55"/>
        <end position="76"/>
    </location>
</feature>
<dbReference type="Gene3D" id="2.30.30.40">
    <property type="entry name" value="SH3 Domains"/>
    <property type="match status" value="1"/>
</dbReference>
<dbReference type="GO" id="GO:0030950">
    <property type="term" value="P:establishment or maintenance of actin cytoskeleton polarity"/>
    <property type="evidence" value="ECO:0007669"/>
    <property type="project" value="TreeGrafter"/>
</dbReference>
<dbReference type="InterPro" id="IPR053039">
    <property type="entry name" value="Polarity_Bud-Selection_Reg"/>
</dbReference>
<feature type="region of interest" description="Disordered" evidence="3">
    <location>
        <begin position="509"/>
        <end position="996"/>
    </location>
</feature>
<evidence type="ECO:0000313" key="5">
    <source>
        <dbReference type="EMBL" id="CRK08968.1"/>
    </source>
</evidence>
<dbReference type="Proteomes" id="UP000044602">
    <property type="component" value="Unassembled WGS sequence"/>
</dbReference>
<dbReference type="PANTHER" id="PTHR47775:SF1">
    <property type="entry name" value="BUD SITE SELECTION PROTEIN 14"/>
    <property type="match status" value="1"/>
</dbReference>
<dbReference type="InterPro" id="IPR001452">
    <property type="entry name" value="SH3_domain"/>
</dbReference>
<evidence type="ECO:0000313" key="6">
    <source>
        <dbReference type="Proteomes" id="UP000044602"/>
    </source>
</evidence>
<dbReference type="Pfam" id="PF00018">
    <property type="entry name" value="SH3_1"/>
    <property type="match status" value="1"/>
</dbReference>
<dbReference type="SMART" id="SM00326">
    <property type="entry name" value="SH3"/>
    <property type="match status" value="1"/>
</dbReference>
<protein>
    <recommendedName>
        <fullName evidence="4">SH3 domain-containing protein</fullName>
    </recommendedName>
</protein>
<organism evidence="5 6">
    <name type="scientific">Verticillium longisporum</name>
    <name type="common">Verticillium dahliae var. longisporum</name>
    <dbReference type="NCBI Taxonomy" id="100787"/>
    <lineage>
        <taxon>Eukaryota</taxon>
        <taxon>Fungi</taxon>
        <taxon>Dikarya</taxon>
        <taxon>Ascomycota</taxon>
        <taxon>Pezizomycotina</taxon>
        <taxon>Sordariomycetes</taxon>
        <taxon>Hypocreomycetidae</taxon>
        <taxon>Glomerellales</taxon>
        <taxon>Plectosphaerellaceae</taxon>
        <taxon>Verticillium</taxon>
    </lineage>
</organism>
<feature type="compositionally biased region" description="Polar residues" evidence="3">
    <location>
        <begin position="84"/>
        <end position="110"/>
    </location>
</feature>
<feature type="compositionally biased region" description="Basic and acidic residues" evidence="3">
    <location>
        <begin position="605"/>
        <end position="615"/>
    </location>
</feature>
<reference evidence="5 6" key="1">
    <citation type="submission" date="2015-05" db="EMBL/GenBank/DDBJ databases">
        <authorList>
            <person name="Wang D.B."/>
            <person name="Wang M."/>
        </authorList>
    </citation>
    <scope>NUCLEOTIDE SEQUENCE [LARGE SCALE GENOMIC DNA]</scope>
    <source>
        <strain evidence="5">VL1</strain>
    </source>
</reference>
<dbReference type="PROSITE" id="PS50002">
    <property type="entry name" value="SH3"/>
    <property type="match status" value="1"/>
</dbReference>
<feature type="region of interest" description="Disordered" evidence="3">
    <location>
        <begin position="1"/>
        <end position="249"/>
    </location>
</feature>
<feature type="compositionally biased region" description="Pro residues" evidence="3">
    <location>
        <begin position="217"/>
        <end position="239"/>
    </location>
</feature>
<feature type="compositionally biased region" description="Low complexity" evidence="3">
    <location>
        <begin position="953"/>
        <end position="962"/>
    </location>
</feature>
<feature type="compositionally biased region" description="Polar residues" evidence="3">
    <location>
        <begin position="900"/>
        <end position="914"/>
    </location>
</feature>
<feature type="compositionally biased region" description="Low complexity" evidence="3">
    <location>
        <begin position="527"/>
        <end position="537"/>
    </location>
</feature>
<dbReference type="GO" id="GO:0008104">
    <property type="term" value="P:intracellular protein localization"/>
    <property type="evidence" value="ECO:0007669"/>
    <property type="project" value="TreeGrafter"/>
</dbReference>
<feature type="compositionally biased region" description="Acidic residues" evidence="3">
    <location>
        <begin position="122"/>
        <end position="138"/>
    </location>
</feature>
<dbReference type="GO" id="GO:0015630">
    <property type="term" value="C:microtubule cytoskeleton"/>
    <property type="evidence" value="ECO:0007669"/>
    <property type="project" value="TreeGrafter"/>
</dbReference>
<feature type="compositionally biased region" description="Polar residues" evidence="3">
    <location>
        <begin position="593"/>
        <end position="604"/>
    </location>
</feature>
<dbReference type="GO" id="GO:0051286">
    <property type="term" value="C:cell tip"/>
    <property type="evidence" value="ECO:0007669"/>
    <property type="project" value="TreeGrafter"/>
</dbReference>
<gene>
    <name evidence="5" type="ORF">BN1708_009852</name>
</gene>
<evidence type="ECO:0000259" key="4">
    <source>
        <dbReference type="PROSITE" id="PS50002"/>
    </source>
</evidence>
<accession>A0A0G4KL85</accession>